<dbReference type="InterPro" id="IPR032608">
    <property type="entry name" value="DUF4892"/>
</dbReference>
<evidence type="ECO:0000313" key="3">
    <source>
        <dbReference type="Proteomes" id="UP000652567"/>
    </source>
</evidence>
<dbReference type="SUPFAM" id="SSF103088">
    <property type="entry name" value="OmpA-like"/>
    <property type="match status" value="1"/>
</dbReference>
<evidence type="ECO:0000313" key="2">
    <source>
        <dbReference type="EMBL" id="MBE8717667.1"/>
    </source>
</evidence>
<dbReference type="InterPro" id="IPR036737">
    <property type="entry name" value="OmpA-like_sf"/>
</dbReference>
<evidence type="ECO:0000259" key="1">
    <source>
        <dbReference type="Pfam" id="PF00691"/>
    </source>
</evidence>
<dbReference type="EMBL" id="PRDL01000001">
    <property type="protein sequence ID" value="MBE8717667.1"/>
    <property type="molecule type" value="Genomic_DNA"/>
</dbReference>
<feature type="domain" description="OmpA-like" evidence="1">
    <location>
        <begin position="206"/>
        <end position="282"/>
    </location>
</feature>
<keyword evidence="3" id="KW-1185">Reference proteome</keyword>
<sequence length="298" mass="32994">MILAGAAVLGWQVPAMAQTTLQLEDYHGARAMFRSQERTEEYSLALGSYRKIEGIWQSEREQRLSGVLTRVTYELPENHTAEAGFEFYLSRLQAMDKRELFSCKARSCGASNAWANNHFKILQLYGQDQNQFYAAYEVNRPGSSPAYVSLYAVQRGNKRVYVQVDILNSDKVGDDVVATNPQTLINVLQSKGYYVFPDVVVDGADGKPSLQSGEKHLTSLVRVLQQHPAWRIALTGHDYHGKNLAEQQQYSLTYANQLKAALVAKGVNAARIETHGLGSLAPAGRSGMGGRVEVVLLP</sequence>
<protein>
    <submittedName>
        <fullName evidence="2">DUF4892 domain-containing protein</fullName>
    </submittedName>
</protein>
<dbReference type="Proteomes" id="UP000652567">
    <property type="component" value="Unassembled WGS sequence"/>
</dbReference>
<dbReference type="Gene3D" id="3.30.1330.60">
    <property type="entry name" value="OmpA-like domain"/>
    <property type="match status" value="1"/>
</dbReference>
<gene>
    <name evidence="2" type="ORF">C4F51_10765</name>
</gene>
<dbReference type="Pfam" id="PF16234">
    <property type="entry name" value="DUF4892"/>
    <property type="match status" value="1"/>
</dbReference>
<dbReference type="AlphaFoldDB" id="A0A928V3M2"/>
<reference evidence="2" key="1">
    <citation type="submission" date="2018-07" db="EMBL/GenBank/DDBJ databases">
        <title>Genome assembly of strain Ka43.</title>
        <authorList>
            <person name="Kukolya J."/>
            <person name="Nagy I."/>
            <person name="Horvath B."/>
            <person name="Toth A."/>
        </authorList>
    </citation>
    <scope>NUCLEOTIDE SEQUENCE</scope>
    <source>
        <strain evidence="2">KB43</strain>
    </source>
</reference>
<name>A0A928V3M2_9GAMM</name>
<proteinExistence type="predicted"/>
<organism evidence="2 3">
    <name type="scientific">Cellvibrio polysaccharolyticus</name>
    <dbReference type="NCBI Taxonomy" id="2082724"/>
    <lineage>
        <taxon>Bacteria</taxon>
        <taxon>Pseudomonadati</taxon>
        <taxon>Pseudomonadota</taxon>
        <taxon>Gammaproteobacteria</taxon>
        <taxon>Cellvibrionales</taxon>
        <taxon>Cellvibrionaceae</taxon>
        <taxon>Cellvibrio</taxon>
    </lineage>
</organism>
<dbReference type="InterPro" id="IPR006665">
    <property type="entry name" value="OmpA-like"/>
</dbReference>
<accession>A0A928V3M2</accession>
<comment type="caution">
    <text evidence="2">The sequence shown here is derived from an EMBL/GenBank/DDBJ whole genome shotgun (WGS) entry which is preliminary data.</text>
</comment>
<dbReference type="Pfam" id="PF00691">
    <property type="entry name" value="OmpA"/>
    <property type="match status" value="1"/>
</dbReference>